<proteinExistence type="predicted"/>
<feature type="region of interest" description="Disordered" evidence="5">
    <location>
        <begin position="22"/>
        <end position="41"/>
    </location>
</feature>
<evidence type="ECO:0000256" key="2">
    <source>
        <dbReference type="ARBA" id="ARBA00022723"/>
    </source>
</evidence>
<name>A0A5C4SIE3_9FLAO</name>
<comment type="caution">
    <text evidence="8">The sequence shown here is derived from an EMBL/GenBank/DDBJ whole genome shotgun (WGS) entry which is preliminary data.</text>
</comment>
<keyword evidence="3 4" id="KW-0408">Iron</keyword>
<evidence type="ECO:0000313" key="8">
    <source>
        <dbReference type="EMBL" id="TNJ43472.1"/>
    </source>
</evidence>
<dbReference type="AlphaFoldDB" id="A0A5C4SIE3"/>
<evidence type="ECO:0000313" key="9">
    <source>
        <dbReference type="Proteomes" id="UP000308713"/>
    </source>
</evidence>
<dbReference type="PROSITE" id="PS51007">
    <property type="entry name" value="CYTC"/>
    <property type="match status" value="1"/>
</dbReference>
<keyword evidence="6" id="KW-0732">Signal</keyword>
<keyword evidence="9" id="KW-1185">Reference proteome</keyword>
<protein>
    <submittedName>
        <fullName evidence="8">Cytochrome c</fullName>
    </submittedName>
</protein>
<feature type="signal peptide" evidence="6">
    <location>
        <begin position="1"/>
        <end position="23"/>
    </location>
</feature>
<feature type="region of interest" description="Disordered" evidence="5">
    <location>
        <begin position="90"/>
        <end position="123"/>
    </location>
</feature>
<reference evidence="8 9" key="1">
    <citation type="submission" date="2019-05" db="EMBL/GenBank/DDBJ databases">
        <title>Tamlana fucoidanivorans sp. nov., isolated from the surface of algae collected from Fujian province in China.</title>
        <authorList>
            <person name="Li J."/>
        </authorList>
    </citation>
    <scope>NUCLEOTIDE SEQUENCE [LARGE SCALE GENOMIC DNA]</scope>
    <source>
        <strain evidence="8 9">CW2-9</strain>
    </source>
</reference>
<gene>
    <name evidence="8" type="ORF">FGF67_11165</name>
</gene>
<dbReference type="Gene3D" id="1.10.760.10">
    <property type="entry name" value="Cytochrome c-like domain"/>
    <property type="match status" value="1"/>
</dbReference>
<feature type="domain" description="Cytochrome c" evidence="7">
    <location>
        <begin position="44"/>
        <end position="120"/>
    </location>
</feature>
<evidence type="ECO:0000256" key="5">
    <source>
        <dbReference type="SAM" id="MobiDB-lite"/>
    </source>
</evidence>
<accession>A0A5C4SIE3</accession>
<dbReference type="Proteomes" id="UP000308713">
    <property type="component" value="Unassembled WGS sequence"/>
</dbReference>
<feature type="chain" id="PRO_5022950563" evidence="6">
    <location>
        <begin position="24"/>
        <end position="123"/>
    </location>
</feature>
<dbReference type="GO" id="GO:0046872">
    <property type="term" value="F:metal ion binding"/>
    <property type="evidence" value="ECO:0007669"/>
    <property type="project" value="UniProtKB-KW"/>
</dbReference>
<evidence type="ECO:0000256" key="6">
    <source>
        <dbReference type="SAM" id="SignalP"/>
    </source>
</evidence>
<evidence type="ECO:0000256" key="4">
    <source>
        <dbReference type="PROSITE-ProRule" id="PRU00433"/>
    </source>
</evidence>
<dbReference type="InterPro" id="IPR009056">
    <property type="entry name" value="Cyt_c-like_dom"/>
</dbReference>
<evidence type="ECO:0000259" key="7">
    <source>
        <dbReference type="PROSITE" id="PS51007"/>
    </source>
</evidence>
<dbReference type="GO" id="GO:0020037">
    <property type="term" value="F:heme binding"/>
    <property type="evidence" value="ECO:0007669"/>
    <property type="project" value="InterPro"/>
</dbReference>
<dbReference type="GO" id="GO:0009055">
    <property type="term" value="F:electron transfer activity"/>
    <property type="evidence" value="ECO:0007669"/>
    <property type="project" value="InterPro"/>
</dbReference>
<dbReference type="EMBL" id="VDCS01000010">
    <property type="protein sequence ID" value="TNJ43472.1"/>
    <property type="molecule type" value="Genomic_DNA"/>
</dbReference>
<organism evidence="8 9">
    <name type="scientific">Allotamlana fucoidanivorans</name>
    <dbReference type="NCBI Taxonomy" id="2583814"/>
    <lineage>
        <taxon>Bacteria</taxon>
        <taxon>Pseudomonadati</taxon>
        <taxon>Bacteroidota</taxon>
        <taxon>Flavobacteriia</taxon>
        <taxon>Flavobacteriales</taxon>
        <taxon>Flavobacteriaceae</taxon>
        <taxon>Allotamlana</taxon>
    </lineage>
</organism>
<dbReference type="SUPFAM" id="SSF46626">
    <property type="entry name" value="Cytochrome c"/>
    <property type="match status" value="1"/>
</dbReference>
<dbReference type="InterPro" id="IPR036909">
    <property type="entry name" value="Cyt_c-like_dom_sf"/>
</dbReference>
<evidence type="ECO:0000256" key="1">
    <source>
        <dbReference type="ARBA" id="ARBA00022617"/>
    </source>
</evidence>
<keyword evidence="1 4" id="KW-0349">Heme</keyword>
<sequence length="123" mass="13649">MKTKHFIYLFVLFLMAFNCSSSSDTDTMETPNPDPDPTPSEKVTYDADIKSILSSNCISCHGSTPTQNAPMSLTTYTQTKNYIDQIIDRVNRTGSGKMPPSGQLSSQEKAAFQQWKTDGLLEN</sequence>
<dbReference type="Pfam" id="PF13442">
    <property type="entry name" value="Cytochrome_CBB3"/>
    <property type="match status" value="1"/>
</dbReference>
<keyword evidence="2 4" id="KW-0479">Metal-binding</keyword>
<evidence type="ECO:0000256" key="3">
    <source>
        <dbReference type="ARBA" id="ARBA00023004"/>
    </source>
</evidence>